<feature type="compositionally biased region" description="Pro residues" evidence="2">
    <location>
        <begin position="321"/>
        <end position="330"/>
    </location>
</feature>
<sequence length="554" mass="63414">MLNKFFPHGTGIGKEPIDYLLGEDRNRPGATILRGDPDLTEQLINTAPGRYRYTSGALSFAEHIDDATAERIIDEYERFFSADGAAEINILWVKHTDKGRTELHFLIPNVELATGRAYYPYVHTLDERTIDALKDKINAEYDLADPNDPARKRLTASAADYLKQTKDRKSLLAVIDDHITQLAAAHVARGNVWTRENTIQALQELGLSIERRSDKFLSVGHPDHKKNLRLKGWYYESDCRIDHRHAHKIAQASERYRAERHERAQIAANRYEELLRKRHQRIANRYRNDKAAQKTLGAHPPEPAETTPLPAPTDRHEPPDETPLPCPTPEPRPKPTRIATNPKKQKRAAWNPVHRHPKRQTPQTEPPDRGRPLESPHAPISIPIYFHGRLIGMLIDHGDLIEAQQMSAKAAAFNLVKRALEKGWQQIQFKGSDTFLYHAMRIALDRGLEVIPTDEHQKKILAKVEQEKAEDDRARATLDANLDRAKQANRRLGAASRTLDETLERTRRTYDRLEQTGGQLRRATEHLDRLARAVERIKTQRHRDADNDYDGPSF</sequence>
<dbReference type="RefSeq" id="WP_119336196.1">
    <property type="nucleotide sequence ID" value="NZ_AP018559.1"/>
</dbReference>
<feature type="domain" description="Large polyvalent protein-associated" evidence="4">
    <location>
        <begin position="393"/>
        <end position="458"/>
    </location>
</feature>
<dbReference type="Proteomes" id="UP000262004">
    <property type="component" value="Plasmid pTH1"/>
</dbReference>
<geneLocation type="plasmid" evidence="6">
    <name>pth1 dna</name>
</geneLocation>
<proteinExistence type="predicted"/>
<dbReference type="Pfam" id="PF18821">
    <property type="entry name" value="LPD7"/>
    <property type="match status" value="1"/>
</dbReference>
<keyword evidence="5" id="KW-0614">Plasmid</keyword>
<feature type="domain" description="MobA/VirD2-like nuclease" evidence="3">
    <location>
        <begin position="58"/>
        <end position="143"/>
    </location>
</feature>
<evidence type="ECO:0000313" key="5">
    <source>
        <dbReference type="EMBL" id="BBD78354.1"/>
    </source>
</evidence>
<evidence type="ECO:0000259" key="4">
    <source>
        <dbReference type="Pfam" id="PF18821"/>
    </source>
</evidence>
<gene>
    <name evidence="5" type="ORF">HPTL_P009</name>
</gene>
<dbReference type="InterPro" id="IPR040677">
    <property type="entry name" value="LPD7"/>
</dbReference>
<dbReference type="OrthoDB" id="5351104at2"/>
<dbReference type="InterPro" id="IPR005094">
    <property type="entry name" value="Endonuclease_MobA/VirD2"/>
</dbReference>
<evidence type="ECO:0000313" key="6">
    <source>
        <dbReference type="Proteomes" id="UP000262004"/>
    </source>
</evidence>
<organism evidence="5 6">
    <name type="scientific">Hydrogenophilus thermoluteolus</name>
    <name type="common">Pseudomonas hydrogenothermophila</name>
    <dbReference type="NCBI Taxonomy" id="297"/>
    <lineage>
        <taxon>Bacteria</taxon>
        <taxon>Pseudomonadati</taxon>
        <taxon>Pseudomonadota</taxon>
        <taxon>Hydrogenophilia</taxon>
        <taxon>Hydrogenophilales</taxon>
        <taxon>Hydrogenophilaceae</taxon>
        <taxon>Hydrogenophilus</taxon>
    </lineage>
</organism>
<evidence type="ECO:0000256" key="1">
    <source>
        <dbReference type="SAM" id="Coils"/>
    </source>
</evidence>
<feature type="coiled-coil region" evidence="1">
    <location>
        <begin position="485"/>
        <end position="540"/>
    </location>
</feature>
<dbReference type="AlphaFoldDB" id="A0A2Z6E0P8"/>
<dbReference type="KEGG" id="htl:HPTL_P009"/>
<accession>A0A2Z6E0P8</accession>
<feature type="compositionally biased region" description="Basic residues" evidence="2">
    <location>
        <begin position="343"/>
        <end position="359"/>
    </location>
</feature>
<dbReference type="Pfam" id="PF03432">
    <property type="entry name" value="Relaxase"/>
    <property type="match status" value="1"/>
</dbReference>
<protein>
    <submittedName>
        <fullName evidence="5">Mobilization protein A</fullName>
    </submittedName>
</protein>
<evidence type="ECO:0000256" key="2">
    <source>
        <dbReference type="SAM" id="MobiDB-lite"/>
    </source>
</evidence>
<keyword evidence="6" id="KW-1185">Reference proteome</keyword>
<keyword evidence="1" id="KW-0175">Coiled coil</keyword>
<name>A0A2Z6E0P8_HYDTE</name>
<dbReference type="EMBL" id="AP018559">
    <property type="protein sequence ID" value="BBD78354.1"/>
    <property type="molecule type" value="Genomic_DNA"/>
</dbReference>
<reference evidence="5 6" key="1">
    <citation type="submission" date="2018-04" db="EMBL/GenBank/DDBJ databases">
        <title>Complete genome sequence of Hydrogenophilus thermoluteolus TH-1.</title>
        <authorList>
            <person name="Arai H."/>
        </authorList>
    </citation>
    <scope>NUCLEOTIDE SEQUENCE [LARGE SCALE GENOMIC DNA]</scope>
    <source>
        <strain evidence="5 6">TH-1</strain>
        <plasmid evidence="6">pth1 dna</plasmid>
    </source>
</reference>
<feature type="region of interest" description="Disordered" evidence="2">
    <location>
        <begin position="286"/>
        <end position="376"/>
    </location>
</feature>
<evidence type="ECO:0000259" key="3">
    <source>
        <dbReference type="Pfam" id="PF03432"/>
    </source>
</evidence>